<dbReference type="InterPro" id="IPR012263">
    <property type="entry name" value="M_m6A_EcoRV"/>
</dbReference>
<dbReference type="InterPro" id="IPR012327">
    <property type="entry name" value="MeTrfase_D12"/>
</dbReference>
<name>A0A7X1ZBN9_9LACT</name>
<dbReference type="GO" id="GO:0032259">
    <property type="term" value="P:methylation"/>
    <property type="evidence" value="ECO:0007669"/>
    <property type="project" value="UniProtKB-KW"/>
</dbReference>
<dbReference type="AlphaFoldDB" id="A0A7X1ZBN9"/>
<dbReference type="EMBL" id="WITJ01000017">
    <property type="protein sequence ID" value="MQW40367.1"/>
    <property type="molecule type" value="Genomic_DNA"/>
</dbReference>
<dbReference type="PIRSF" id="PIRSF000398">
    <property type="entry name" value="M_m6A_EcoRV"/>
    <property type="match status" value="1"/>
</dbReference>
<dbReference type="EC" id="2.1.1.72" evidence="2 8"/>
<dbReference type="InterPro" id="IPR023095">
    <property type="entry name" value="Ade_MeTrfase_dom_2"/>
</dbReference>
<dbReference type="GO" id="GO:0043565">
    <property type="term" value="F:sequence-specific DNA binding"/>
    <property type="evidence" value="ECO:0007669"/>
    <property type="project" value="TreeGrafter"/>
</dbReference>
<evidence type="ECO:0000256" key="3">
    <source>
        <dbReference type="ARBA" id="ARBA00022603"/>
    </source>
</evidence>
<sequence>MGVSIKMRDEEIVRLKPFTKWTGGKRQLLPEILPLLPKEYNHYFEPFIGGGALFFELMPKHATINDFNKDLIHAYKQIRDNLSELINLLEIHKEKNSKEYYLDIRGIDRTEKFIELSDVEKAARLLYMLRVNFNGLYRVNSKNQFNVPYGRYKNPKIIDEKLLSNISQYLNKEDISILNGDFEDSVKKAKSGDLVYFDPPYAPISATSTFTSYTHEGFGLDEQKRLRDVFVELTKRDVKVMLSNSDVGLVHELYNGLENTNITIVKANRMINSKASGRGKINEVIIRNYKE</sequence>
<evidence type="ECO:0000256" key="1">
    <source>
        <dbReference type="ARBA" id="ARBA00006594"/>
    </source>
</evidence>
<feature type="binding site" evidence="7">
    <location>
        <position position="198"/>
    </location>
    <ligand>
        <name>S-adenosyl-L-methionine</name>
        <dbReference type="ChEBI" id="CHEBI:59789"/>
    </ligand>
</feature>
<evidence type="ECO:0000256" key="2">
    <source>
        <dbReference type="ARBA" id="ARBA00011900"/>
    </source>
</evidence>
<dbReference type="OrthoDB" id="9805629at2"/>
<dbReference type="GO" id="GO:1904047">
    <property type="term" value="F:S-adenosyl-L-methionine binding"/>
    <property type="evidence" value="ECO:0007669"/>
    <property type="project" value="TreeGrafter"/>
</dbReference>
<accession>A0A7X1ZBN9</accession>
<dbReference type="PANTHER" id="PTHR30481:SF3">
    <property type="entry name" value="DNA ADENINE METHYLASE"/>
    <property type="match status" value="1"/>
</dbReference>
<dbReference type="InterPro" id="IPR029063">
    <property type="entry name" value="SAM-dependent_MTases_sf"/>
</dbReference>
<feature type="binding site" evidence="7">
    <location>
        <position position="21"/>
    </location>
    <ligand>
        <name>S-adenosyl-L-methionine</name>
        <dbReference type="ChEBI" id="CHEBI:59789"/>
    </ligand>
</feature>
<dbReference type="GO" id="GO:0009007">
    <property type="term" value="F:site-specific DNA-methyltransferase (adenine-specific) activity"/>
    <property type="evidence" value="ECO:0007669"/>
    <property type="project" value="UniProtKB-UniRule"/>
</dbReference>
<dbReference type="InterPro" id="IPR002052">
    <property type="entry name" value="DNA_methylase_N6_adenine_CS"/>
</dbReference>
<protein>
    <recommendedName>
        <fullName evidence="2 8">Site-specific DNA-methyltransferase (adenine-specific)</fullName>
        <ecNumber evidence="2 8">2.1.1.72</ecNumber>
    </recommendedName>
</protein>
<reference evidence="9 10" key="1">
    <citation type="submission" date="2019-10" db="EMBL/GenBank/DDBJ databases">
        <authorList>
            <person name="Dong K."/>
        </authorList>
    </citation>
    <scope>NUCLEOTIDE SEQUENCE [LARGE SCALE GENOMIC DNA]</scope>
    <source>
        <strain evidence="9 10">DSM 28960</strain>
    </source>
</reference>
<comment type="similarity">
    <text evidence="1 8">Belongs to the N(4)/N(6)-methyltransferase family.</text>
</comment>
<dbReference type="SUPFAM" id="SSF53335">
    <property type="entry name" value="S-adenosyl-L-methionine-dependent methyltransferases"/>
    <property type="match status" value="1"/>
</dbReference>
<dbReference type="Proteomes" id="UP000439550">
    <property type="component" value="Unassembled WGS sequence"/>
</dbReference>
<dbReference type="PANTHER" id="PTHR30481">
    <property type="entry name" value="DNA ADENINE METHYLASE"/>
    <property type="match status" value="1"/>
</dbReference>
<evidence type="ECO:0000313" key="9">
    <source>
        <dbReference type="EMBL" id="MQW40367.1"/>
    </source>
</evidence>
<evidence type="ECO:0000256" key="4">
    <source>
        <dbReference type="ARBA" id="ARBA00022679"/>
    </source>
</evidence>
<dbReference type="PROSITE" id="PS00092">
    <property type="entry name" value="N6_MTASE"/>
    <property type="match status" value="1"/>
</dbReference>
<evidence type="ECO:0000256" key="5">
    <source>
        <dbReference type="ARBA" id="ARBA00022691"/>
    </source>
</evidence>
<evidence type="ECO:0000313" key="10">
    <source>
        <dbReference type="Proteomes" id="UP000439550"/>
    </source>
</evidence>
<dbReference type="Pfam" id="PF02086">
    <property type="entry name" value="MethyltransfD12"/>
    <property type="match status" value="1"/>
</dbReference>
<dbReference type="Gene3D" id="1.10.1020.10">
    <property type="entry name" value="Adenine-specific Methyltransferase, Domain 2"/>
    <property type="match status" value="1"/>
</dbReference>
<dbReference type="Gene3D" id="3.40.50.150">
    <property type="entry name" value="Vaccinia Virus protein VP39"/>
    <property type="match status" value="1"/>
</dbReference>
<dbReference type="NCBIfam" id="TIGR00571">
    <property type="entry name" value="dam"/>
    <property type="match status" value="1"/>
</dbReference>
<dbReference type="PRINTS" id="PR00505">
    <property type="entry name" value="D12N6MTFRASE"/>
</dbReference>
<proteinExistence type="inferred from homology"/>
<evidence type="ECO:0000256" key="8">
    <source>
        <dbReference type="RuleBase" id="RU361257"/>
    </source>
</evidence>
<feature type="binding site" evidence="7">
    <location>
        <position position="66"/>
    </location>
    <ligand>
        <name>S-adenosyl-L-methionine</name>
        <dbReference type="ChEBI" id="CHEBI:59789"/>
    </ligand>
</feature>
<gene>
    <name evidence="9" type="ORF">GHI93_10590</name>
</gene>
<keyword evidence="10" id="KW-1185">Reference proteome</keyword>
<keyword evidence="4 8" id="KW-0808">Transferase</keyword>
<evidence type="ECO:0000256" key="7">
    <source>
        <dbReference type="PIRSR" id="PIRSR000398-1"/>
    </source>
</evidence>
<keyword evidence="5 8" id="KW-0949">S-adenosyl-L-methionine</keyword>
<comment type="catalytic activity">
    <reaction evidence="6 8">
        <text>a 2'-deoxyadenosine in DNA + S-adenosyl-L-methionine = an N(6)-methyl-2'-deoxyadenosine in DNA + S-adenosyl-L-homocysteine + H(+)</text>
        <dbReference type="Rhea" id="RHEA:15197"/>
        <dbReference type="Rhea" id="RHEA-COMP:12418"/>
        <dbReference type="Rhea" id="RHEA-COMP:12419"/>
        <dbReference type="ChEBI" id="CHEBI:15378"/>
        <dbReference type="ChEBI" id="CHEBI:57856"/>
        <dbReference type="ChEBI" id="CHEBI:59789"/>
        <dbReference type="ChEBI" id="CHEBI:90615"/>
        <dbReference type="ChEBI" id="CHEBI:90616"/>
        <dbReference type="EC" id="2.1.1.72"/>
    </reaction>
</comment>
<comment type="caution">
    <text evidence="9">The sequence shown here is derived from an EMBL/GenBank/DDBJ whole genome shotgun (WGS) entry which is preliminary data.</text>
</comment>
<dbReference type="GO" id="GO:0009307">
    <property type="term" value="P:DNA restriction-modification system"/>
    <property type="evidence" value="ECO:0007669"/>
    <property type="project" value="InterPro"/>
</dbReference>
<keyword evidence="3 8" id="KW-0489">Methyltransferase</keyword>
<dbReference type="GO" id="GO:0006298">
    <property type="term" value="P:mismatch repair"/>
    <property type="evidence" value="ECO:0007669"/>
    <property type="project" value="TreeGrafter"/>
</dbReference>
<evidence type="ECO:0000256" key="6">
    <source>
        <dbReference type="ARBA" id="ARBA00047942"/>
    </source>
</evidence>
<organism evidence="9 10">
    <name type="scientific">Lactococcus hircilactis</name>
    <dbReference type="NCBI Taxonomy" id="1494462"/>
    <lineage>
        <taxon>Bacteria</taxon>
        <taxon>Bacillati</taxon>
        <taxon>Bacillota</taxon>
        <taxon>Bacilli</taxon>
        <taxon>Lactobacillales</taxon>
        <taxon>Streptococcaceae</taxon>
        <taxon>Lactococcus</taxon>
    </lineage>
</organism>
<feature type="binding site" evidence="7">
    <location>
        <position position="25"/>
    </location>
    <ligand>
        <name>S-adenosyl-L-methionine</name>
        <dbReference type="ChEBI" id="CHEBI:59789"/>
    </ligand>
</feature>